<dbReference type="Pfam" id="PF22599">
    <property type="entry name" value="SecDF_P1_head"/>
    <property type="match status" value="1"/>
</dbReference>
<keyword evidence="4" id="KW-1185">Reference proteome</keyword>
<proteinExistence type="predicted"/>
<dbReference type="InterPro" id="IPR054384">
    <property type="entry name" value="SecDF_P1_head"/>
</dbReference>
<organism evidence="3 4">
    <name type="scientific">Aquicella lusitana</name>
    <dbReference type="NCBI Taxonomy" id="254246"/>
    <lineage>
        <taxon>Bacteria</taxon>
        <taxon>Pseudomonadati</taxon>
        <taxon>Pseudomonadota</taxon>
        <taxon>Gammaproteobacteria</taxon>
        <taxon>Legionellales</taxon>
        <taxon>Coxiellaceae</taxon>
        <taxon>Aquicella</taxon>
    </lineage>
</organism>
<dbReference type="EMBL" id="QQAX01000006">
    <property type="protein sequence ID" value="RDI46049.1"/>
    <property type="molecule type" value="Genomic_DNA"/>
</dbReference>
<dbReference type="Proteomes" id="UP000254720">
    <property type="component" value="Unassembled WGS sequence"/>
</dbReference>
<accession>A0A370GRM0</accession>
<reference evidence="3 4" key="1">
    <citation type="submission" date="2018-07" db="EMBL/GenBank/DDBJ databases">
        <title>Genomic Encyclopedia of Type Strains, Phase IV (KMG-IV): sequencing the most valuable type-strain genomes for metagenomic binning, comparative biology and taxonomic classification.</title>
        <authorList>
            <person name="Goeker M."/>
        </authorList>
    </citation>
    <scope>NUCLEOTIDE SEQUENCE [LARGE SCALE GENOMIC DNA]</scope>
    <source>
        <strain evidence="3 4">DSM 16500</strain>
    </source>
</reference>
<evidence type="ECO:0000313" key="4">
    <source>
        <dbReference type="Proteomes" id="UP000254720"/>
    </source>
</evidence>
<gene>
    <name evidence="3" type="ORF">C8D86_10653</name>
</gene>
<feature type="domain" description="SecDF P1 head subdomain" evidence="2">
    <location>
        <begin position="34"/>
        <end position="121"/>
    </location>
</feature>
<feature type="signal peptide" evidence="1">
    <location>
        <begin position="1"/>
        <end position="21"/>
    </location>
</feature>
<dbReference type="AlphaFoldDB" id="A0A370GRM0"/>
<dbReference type="RefSeq" id="WP_114833946.1">
    <property type="nucleotide sequence ID" value="NZ_LR699114.1"/>
</dbReference>
<dbReference type="Gene3D" id="3.30.1360.200">
    <property type="match status" value="1"/>
</dbReference>
<evidence type="ECO:0000259" key="2">
    <source>
        <dbReference type="Pfam" id="PF22599"/>
    </source>
</evidence>
<comment type="caution">
    <text evidence="3">The sequence shown here is derived from an EMBL/GenBank/DDBJ whole genome shotgun (WGS) entry which is preliminary data.</text>
</comment>
<sequence>MRIFSLLFICTTLLFSTPALSLPHDNTQGFLMFQVIQDQIIFDNSNIKSAMLIEREGNFIGLEIELKAPAIDEISRISKAGLGKQLNIVLDKKIITTAIIQTPLGGKLLIKGITRQEAQEFLDSLNHHKQPLAKRENLQEDPLDELL</sequence>
<keyword evidence="1" id="KW-0732">Signal</keyword>
<protein>
    <recommendedName>
        <fullName evidence="2">SecDF P1 head subdomain domain-containing protein</fullName>
    </recommendedName>
</protein>
<evidence type="ECO:0000313" key="3">
    <source>
        <dbReference type="EMBL" id="RDI46049.1"/>
    </source>
</evidence>
<name>A0A370GRM0_9COXI</name>
<evidence type="ECO:0000256" key="1">
    <source>
        <dbReference type="SAM" id="SignalP"/>
    </source>
</evidence>
<feature type="chain" id="PRO_5017076982" description="SecDF P1 head subdomain domain-containing protein" evidence="1">
    <location>
        <begin position="22"/>
        <end position="147"/>
    </location>
</feature>